<comment type="caution">
    <text evidence="1">The sequence shown here is derived from an EMBL/GenBank/DDBJ whole genome shotgun (WGS) entry which is preliminary data.</text>
</comment>
<organism evidence="1 2">
    <name type="scientific">Fusarium oxysporum f. sp. cepae</name>
    <dbReference type="NCBI Taxonomy" id="396571"/>
    <lineage>
        <taxon>Eukaryota</taxon>
        <taxon>Fungi</taxon>
        <taxon>Dikarya</taxon>
        <taxon>Ascomycota</taxon>
        <taxon>Pezizomycotina</taxon>
        <taxon>Sordariomycetes</taxon>
        <taxon>Hypocreomycetidae</taxon>
        <taxon>Hypocreales</taxon>
        <taxon>Nectriaceae</taxon>
        <taxon>Fusarium</taxon>
        <taxon>Fusarium oxysporum species complex</taxon>
    </lineage>
</organism>
<name>A0A3L6NQL3_FUSOX</name>
<dbReference type="AlphaFoldDB" id="A0A3L6NQL3"/>
<sequence>MDVMTNAHRKVILNMSRAERQLADQTVKAEIIVIGNSYYYMNPGRGVKSSF</sequence>
<reference evidence="1 2" key="1">
    <citation type="journal article" date="2018" name="Sci. Rep.">
        <title>Characterisation of pathogen-specific regions and novel effector candidates in Fusarium oxysporum f. sp. cepae.</title>
        <authorList>
            <person name="Armitage A.D."/>
            <person name="Taylor A."/>
            <person name="Sobczyk M.K."/>
            <person name="Baxter L."/>
            <person name="Greenfield B.P."/>
            <person name="Bates H.J."/>
            <person name="Wilson F."/>
            <person name="Jackson A.C."/>
            <person name="Ott S."/>
            <person name="Harrison R.J."/>
            <person name="Clarkson J.P."/>
        </authorList>
    </citation>
    <scope>NUCLEOTIDE SEQUENCE [LARGE SCALE GENOMIC DNA]</scope>
    <source>
        <strain evidence="1 2">FoC_Fus2</strain>
    </source>
</reference>
<accession>A0A3L6NQL3</accession>
<dbReference type="Proteomes" id="UP000270866">
    <property type="component" value="Chromosome 7"/>
</dbReference>
<evidence type="ECO:0000313" key="1">
    <source>
        <dbReference type="EMBL" id="RKK20264.1"/>
    </source>
</evidence>
<protein>
    <submittedName>
        <fullName evidence="1">Uncharacterized protein</fullName>
    </submittedName>
</protein>
<proteinExistence type="predicted"/>
<evidence type="ECO:0000313" key="2">
    <source>
        <dbReference type="Proteomes" id="UP000270866"/>
    </source>
</evidence>
<gene>
    <name evidence="1" type="ORF">BFJ65_g6962</name>
</gene>
<dbReference type="EMBL" id="MRCU01000004">
    <property type="protein sequence ID" value="RKK20264.1"/>
    <property type="molecule type" value="Genomic_DNA"/>
</dbReference>